<dbReference type="EMBL" id="RBLC01000006">
    <property type="protein sequence ID" value="RKS18451.1"/>
    <property type="molecule type" value="Genomic_DNA"/>
</dbReference>
<evidence type="ECO:0008006" key="4">
    <source>
        <dbReference type="Google" id="ProtNLM"/>
    </source>
</evidence>
<protein>
    <recommendedName>
        <fullName evidence="4">DUF4468 domain-containing protein</fullName>
    </recommendedName>
</protein>
<feature type="signal peptide" evidence="1">
    <location>
        <begin position="1"/>
        <end position="18"/>
    </location>
</feature>
<feature type="chain" id="PRO_5019737634" description="DUF4468 domain-containing protein" evidence="1">
    <location>
        <begin position="19"/>
        <end position="168"/>
    </location>
</feature>
<keyword evidence="1" id="KW-0732">Signal</keyword>
<dbReference type="AlphaFoldDB" id="A0A495LXX4"/>
<organism evidence="2 3">
    <name type="scientific">Flavobacterium endophyticum</name>
    <dbReference type="NCBI Taxonomy" id="1540163"/>
    <lineage>
        <taxon>Bacteria</taxon>
        <taxon>Pseudomonadati</taxon>
        <taxon>Bacteroidota</taxon>
        <taxon>Flavobacteriia</taxon>
        <taxon>Flavobacteriales</taxon>
        <taxon>Flavobacteriaceae</taxon>
        <taxon>Flavobacterium</taxon>
    </lineage>
</organism>
<dbReference type="RefSeq" id="WP_147406647.1">
    <property type="nucleotide sequence ID" value="NZ_RBLC01000006.1"/>
</dbReference>
<accession>A0A495LXX4</accession>
<evidence type="ECO:0000313" key="2">
    <source>
        <dbReference type="EMBL" id="RKS18451.1"/>
    </source>
</evidence>
<evidence type="ECO:0000313" key="3">
    <source>
        <dbReference type="Proteomes" id="UP000277579"/>
    </source>
</evidence>
<name>A0A495LXX4_9FLAO</name>
<reference evidence="2 3" key="1">
    <citation type="submission" date="2018-10" db="EMBL/GenBank/DDBJ databases">
        <title>Genomic Encyclopedia of Archaeal and Bacterial Type Strains, Phase II (KMG-II): from individual species to whole genera.</title>
        <authorList>
            <person name="Goeker M."/>
        </authorList>
    </citation>
    <scope>NUCLEOTIDE SEQUENCE [LARGE SCALE GENOMIC DNA]</scope>
    <source>
        <strain evidence="2 3">DSM 29537</strain>
    </source>
</reference>
<dbReference type="OrthoDB" id="1357433at2"/>
<dbReference type="Proteomes" id="UP000277579">
    <property type="component" value="Unassembled WGS sequence"/>
</dbReference>
<gene>
    <name evidence="2" type="ORF">CLV94_3261</name>
</gene>
<comment type="caution">
    <text evidence="2">The sequence shown here is derived from an EMBL/GenBank/DDBJ whole genome shotgun (WGS) entry which is preliminary data.</text>
</comment>
<proteinExistence type="predicted"/>
<evidence type="ECO:0000256" key="1">
    <source>
        <dbReference type="SAM" id="SignalP"/>
    </source>
</evidence>
<keyword evidence="3" id="KW-1185">Reference proteome</keyword>
<sequence length="168" mass="19186">MKTCLSILFVFTVFLSNAQSKITLTPKGFEPNPIVGSLPQMTNEKFIEGTQLWGQEFSQGEADISEVTENSMTIDALRDNAFFYRNLGETFFHKVKYRIKIFKEGNRYSLTFQVTEIYAKKTLLKSAITDYLTADGKPKDGFQDVKPSIEKTAGIIVDSYARYMNNFR</sequence>